<reference evidence="3" key="1">
    <citation type="journal article" date="2017" name="Nat. Commun.">
        <title>The North American bullfrog draft genome provides insight into hormonal regulation of long noncoding RNA.</title>
        <authorList>
            <person name="Hammond S.A."/>
            <person name="Warren R.L."/>
            <person name="Vandervalk B.P."/>
            <person name="Kucuk E."/>
            <person name="Khan H."/>
            <person name="Gibb E.A."/>
            <person name="Pandoh P."/>
            <person name="Kirk H."/>
            <person name="Zhao Y."/>
            <person name="Jones M."/>
            <person name="Mungall A.J."/>
            <person name="Coope R."/>
            <person name="Pleasance S."/>
            <person name="Moore R.A."/>
            <person name="Holt R.A."/>
            <person name="Round J.M."/>
            <person name="Ohora S."/>
            <person name="Walle B.V."/>
            <person name="Veldhoen N."/>
            <person name="Helbing C.C."/>
            <person name="Birol I."/>
        </authorList>
    </citation>
    <scope>NUCLEOTIDE SEQUENCE [LARGE SCALE GENOMIC DNA]</scope>
</reference>
<protein>
    <submittedName>
        <fullName evidence="2">Uncharacterized protein</fullName>
    </submittedName>
</protein>
<name>A0A2G9RA62_AQUCT</name>
<proteinExistence type="predicted"/>
<feature type="region of interest" description="Disordered" evidence="1">
    <location>
        <begin position="1"/>
        <end position="38"/>
    </location>
</feature>
<dbReference type="AlphaFoldDB" id="A0A2G9RA62"/>
<accession>A0A2G9RA62</accession>
<keyword evidence="3" id="KW-1185">Reference proteome</keyword>
<dbReference type="Proteomes" id="UP000228934">
    <property type="component" value="Unassembled WGS sequence"/>
</dbReference>
<gene>
    <name evidence="2" type="ORF">AB205_0004770</name>
</gene>
<evidence type="ECO:0000313" key="2">
    <source>
        <dbReference type="EMBL" id="PIO24153.1"/>
    </source>
</evidence>
<dbReference type="EMBL" id="KV952607">
    <property type="protein sequence ID" value="PIO24153.1"/>
    <property type="molecule type" value="Genomic_DNA"/>
</dbReference>
<evidence type="ECO:0000313" key="3">
    <source>
        <dbReference type="Proteomes" id="UP000228934"/>
    </source>
</evidence>
<sequence>MRQQPSHQKGRRDTTLARAPTGEATRPSSHQKQESECGHLTQDVSLEAWDLTHGPSTDLSVVDIKSPAASRHDLPRCTIGRMSVDLEQIKEAATALQRRIRDFVDMLLAKF</sequence>
<organism evidence="2 3">
    <name type="scientific">Aquarana catesbeiana</name>
    <name type="common">American bullfrog</name>
    <name type="synonym">Rana catesbeiana</name>
    <dbReference type="NCBI Taxonomy" id="8400"/>
    <lineage>
        <taxon>Eukaryota</taxon>
        <taxon>Metazoa</taxon>
        <taxon>Chordata</taxon>
        <taxon>Craniata</taxon>
        <taxon>Vertebrata</taxon>
        <taxon>Euteleostomi</taxon>
        <taxon>Amphibia</taxon>
        <taxon>Batrachia</taxon>
        <taxon>Anura</taxon>
        <taxon>Neobatrachia</taxon>
        <taxon>Ranoidea</taxon>
        <taxon>Ranidae</taxon>
        <taxon>Aquarana</taxon>
    </lineage>
</organism>
<evidence type="ECO:0000256" key="1">
    <source>
        <dbReference type="SAM" id="MobiDB-lite"/>
    </source>
</evidence>